<dbReference type="SUPFAM" id="SSF55729">
    <property type="entry name" value="Acyl-CoA N-acyltransferases (Nat)"/>
    <property type="match status" value="1"/>
</dbReference>
<feature type="domain" description="BioF2-like acetyltransferase" evidence="1">
    <location>
        <begin position="156"/>
        <end position="282"/>
    </location>
</feature>
<dbReference type="InterPro" id="IPR016181">
    <property type="entry name" value="Acyl_CoA_acyltransferase"/>
</dbReference>
<accession>A0ABX5KN50</accession>
<keyword evidence="3" id="KW-1185">Reference proteome</keyword>
<dbReference type="Gene3D" id="3.40.630.30">
    <property type="match status" value="1"/>
</dbReference>
<name>A0ABX5KN50_9BURK</name>
<organism evidence="2 3">
    <name type="scientific">Paraburkholderia unamae</name>
    <dbReference type="NCBI Taxonomy" id="219649"/>
    <lineage>
        <taxon>Bacteria</taxon>
        <taxon>Pseudomonadati</taxon>
        <taxon>Pseudomonadota</taxon>
        <taxon>Betaproteobacteria</taxon>
        <taxon>Burkholderiales</taxon>
        <taxon>Burkholderiaceae</taxon>
        <taxon>Paraburkholderia</taxon>
    </lineage>
</organism>
<dbReference type="Proteomes" id="UP000245712">
    <property type="component" value="Unassembled WGS sequence"/>
</dbReference>
<evidence type="ECO:0000313" key="3">
    <source>
        <dbReference type="Proteomes" id="UP000245712"/>
    </source>
</evidence>
<dbReference type="RefSeq" id="WP_208948958.1">
    <property type="nucleotide sequence ID" value="NZ_QEOB01000009.1"/>
</dbReference>
<dbReference type="InterPro" id="IPR038740">
    <property type="entry name" value="BioF2-like_GNAT_dom"/>
</dbReference>
<proteinExistence type="predicted"/>
<reference evidence="2 3" key="1">
    <citation type="submission" date="2018-05" db="EMBL/GenBank/DDBJ databases">
        <title>Genomic Encyclopedia of Type Strains, Phase IV (KMG-V): Genome sequencing to study the core and pangenomes of soil and plant-associated prokaryotes.</title>
        <authorList>
            <person name="Whitman W."/>
        </authorList>
    </citation>
    <scope>NUCLEOTIDE SEQUENCE [LARGE SCALE GENOMIC DNA]</scope>
    <source>
        <strain evidence="2 3">SCZa-39</strain>
    </source>
</reference>
<evidence type="ECO:0000259" key="1">
    <source>
        <dbReference type="Pfam" id="PF13480"/>
    </source>
</evidence>
<dbReference type="Pfam" id="PF13480">
    <property type="entry name" value="Acetyltransf_6"/>
    <property type="match status" value="1"/>
</dbReference>
<evidence type="ECO:0000313" key="2">
    <source>
        <dbReference type="EMBL" id="PVX82306.1"/>
    </source>
</evidence>
<dbReference type="EMBL" id="QEOB01000009">
    <property type="protein sequence ID" value="PVX82306.1"/>
    <property type="molecule type" value="Genomic_DNA"/>
</dbReference>
<comment type="caution">
    <text evidence="2">The sequence shown here is derived from an EMBL/GenBank/DDBJ whole genome shotgun (WGS) entry which is preliminary data.</text>
</comment>
<gene>
    <name evidence="2" type="ORF">C7402_109159</name>
</gene>
<protein>
    <submittedName>
        <fullName evidence="2">Acetyltransferase (GNAT) family protein</fullName>
    </submittedName>
</protein>
<sequence length="312" mass="35686">MIKVTRYTTEFKACWDQFVRESRNATFLLLRDYMDYHNERFVDHSLLVHDAKGTLLALLPGNQSDRTLQSHGGLTYGGVISATSMTTPTMLAVFDALVSYLREQGFEKLAYKTIPSIYHRYPAQEDHYALFRLDARLTRRDVLSVIAQESRIPFQKRRQRKITQAGKLALEVRTVDEYGPFWAILEDNLAAAHGVKPVHTLDEIQMLAQRFPQNIRLHVCLEACNVIAGVVVFDTGRVAHMQYISTSLRGRETGALDLLFATLIEHDYAQRVYFDFGISNEDNGRHLNIGLIEQKEGFGARTVVHDFYELTL</sequence>